<comment type="caution">
    <text evidence="2">The sequence shown here is derived from an EMBL/GenBank/DDBJ whole genome shotgun (WGS) entry which is preliminary data.</text>
</comment>
<protein>
    <submittedName>
        <fullName evidence="2">DUF2190 family protein</fullName>
    </submittedName>
</protein>
<dbReference type="AlphaFoldDB" id="A0A640W910"/>
<accession>A0A640W910</accession>
<dbReference type="RefSeq" id="WP_149437802.1">
    <property type="nucleotide sequence ID" value="NZ_VTPX01000021.1"/>
</dbReference>
<evidence type="ECO:0000256" key="1">
    <source>
        <dbReference type="SAM" id="Phobius"/>
    </source>
</evidence>
<feature type="transmembrane region" description="Helical" evidence="1">
    <location>
        <begin position="12"/>
        <end position="35"/>
    </location>
</feature>
<name>A0A640W910_9GAMM</name>
<keyword evidence="3" id="KW-1185">Reference proteome</keyword>
<keyword evidence="1" id="KW-0812">Transmembrane</keyword>
<evidence type="ECO:0000313" key="3">
    <source>
        <dbReference type="Proteomes" id="UP000466024"/>
    </source>
</evidence>
<dbReference type="EMBL" id="VTPX01000021">
    <property type="protein sequence ID" value="KAA0015496.1"/>
    <property type="molecule type" value="Genomic_DNA"/>
</dbReference>
<dbReference type="InterPro" id="IPR011231">
    <property type="entry name" value="Phage_VT1-Sakai_H0018"/>
</dbReference>
<dbReference type="Proteomes" id="UP000466024">
    <property type="component" value="Unassembled WGS sequence"/>
</dbReference>
<reference evidence="2 3" key="1">
    <citation type="submission" date="2019-08" db="EMBL/GenBank/DDBJ databases">
        <title>Bioinformatics analysis of the strain L3 and L5.</title>
        <authorList>
            <person name="Li X."/>
        </authorList>
    </citation>
    <scope>NUCLEOTIDE SEQUENCE [LARGE SCALE GENOMIC DNA]</scope>
    <source>
        <strain evidence="2 3">L3</strain>
    </source>
</reference>
<dbReference type="Pfam" id="PF09956">
    <property type="entry name" value="Phage_cement_2"/>
    <property type="match status" value="1"/>
</dbReference>
<evidence type="ECO:0000313" key="2">
    <source>
        <dbReference type="EMBL" id="KAA0015496.1"/>
    </source>
</evidence>
<sequence>MAKNFNGSGKTLTMIAPAGGVTSGIPVVLGALVLVPLDSAAEGEEFVGHTYGEWKDVPCASGLVAGASVSMLDDEMVAAGAADSAGPIGALTTDAADGVATVFIVQGLVSVASGA</sequence>
<proteinExistence type="predicted"/>
<gene>
    <name evidence="2" type="ORF">F0A16_20635</name>
</gene>
<keyword evidence="1" id="KW-0472">Membrane</keyword>
<organism evidence="2 3">
    <name type="scientific">Salinicola corii</name>
    <dbReference type="NCBI Taxonomy" id="2606937"/>
    <lineage>
        <taxon>Bacteria</taxon>
        <taxon>Pseudomonadati</taxon>
        <taxon>Pseudomonadota</taxon>
        <taxon>Gammaproteobacteria</taxon>
        <taxon>Oceanospirillales</taxon>
        <taxon>Halomonadaceae</taxon>
        <taxon>Salinicola</taxon>
    </lineage>
</organism>
<keyword evidence="1" id="KW-1133">Transmembrane helix</keyword>